<comment type="subcellular location">
    <subcellularLocation>
        <location evidence="2">Cytoplasm</location>
    </subcellularLocation>
    <subcellularLocation>
        <location evidence="1">Nucleus</location>
    </subcellularLocation>
</comment>
<dbReference type="EC" id="2.1.1.85" evidence="3"/>
<name>A0AAV9U8K1_9PEZI</name>
<dbReference type="GO" id="GO:0032259">
    <property type="term" value="P:methylation"/>
    <property type="evidence" value="ECO:0007669"/>
    <property type="project" value="UniProtKB-KW"/>
</dbReference>
<dbReference type="PANTHER" id="PTHR14614:SF39">
    <property type="entry name" value="HISTIDINE PROTEIN METHYLTRANSFERASE 1 HOMOLOG"/>
    <property type="match status" value="1"/>
</dbReference>
<dbReference type="GO" id="GO:0005737">
    <property type="term" value="C:cytoplasm"/>
    <property type="evidence" value="ECO:0007669"/>
    <property type="project" value="UniProtKB-SubCell"/>
</dbReference>
<sequence>MSFKFNFDLPADEDEVVQTNNAGSSSPVTAEPASASRLPAAAHTLDDLISQLPPHIAYSTLELPISSSRTISIPRRELFDVKMQLMAEDNMAANNSTVSSSDRFTAAFADEDIRTNTYEGGLKSWECSSDLVKQLAEDDAVWKPHCRRILELGCGTALPTCYLLQTLLASPLQPLSHGVHLTLADYNLDVLRLVTLPNLLLAYIHATAYAPPPSEQQDEAGGEQVERQSGDRSGEPNETEISISPHLITSFIGALAARNITISFLSGSWSADMISLIHGAGQPARTEPNTNPASTMTTLLLASETIYSPSSIAQFAAMVEGTLDPVGGRGFIAAKDVYFGVGGSVADFIALMQERGWRWEVVREEKRGVGVGRVVGVVSKS</sequence>
<evidence type="ECO:0000256" key="2">
    <source>
        <dbReference type="ARBA" id="ARBA00004496"/>
    </source>
</evidence>
<evidence type="ECO:0000313" key="11">
    <source>
        <dbReference type="EMBL" id="KAK6336386.1"/>
    </source>
</evidence>
<dbReference type="InterPro" id="IPR029063">
    <property type="entry name" value="SAM-dependent_MTases_sf"/>
</dbReference>
<evidence type="ECO:0000256" key="1">
    <source>
        <dbReference type="ARBA" id="ARBA00004123"/>
    </source>
</evidence>
<keyword evidence="6" id="KW-0808">Transferase</keyword>
<evidence type="ECO:0000256" key="5">
    <source>
        <dbReference type="ARBA" id="ARBA00022603"/>
    </source>
</evidence>
<dbReference type="Proteomes" id="UP001375240">
    <property type="component" value="Unassembled WGS sequence"/>
</dbReference>
<evidence type="ECO:0000256" key="9">
    <source>
        <dbReference type="ARBA" id="ARBA00038126"/>
    </source>
</evidence>
<dbReference type="EMBL" id="JAVHNQ010000011">
    <property type="protein sequence ID" value="KAK6336386.1"/>
    <property type="molecule type" value="Genomic_DNA"/>
</dbReference>
<evidence type="ECO:0000256" key="10">
    <source>
        <dbReference type="SAM" id="MobiDB-lite"/>
    </source>
</evidence>
<keyword evidence="7" id="KW-0949">S-adenosyl-L-methionine</keyword>
<keyword evidence="5" id="KW-0489">Methyltransferase</keyword>
<evidence type="ECO:0000256" key="7">
    <source>
        <dbReference type="ARBA" id="ARBA00022691"/>
    </source>
</evidence>
<comment type="caution">
    <text evidence="11">The sequence shown here is derived from an EMBL/GenBank/DDBJ whole genome shotgun (WGS) entry which is preliminary data.</text>
</comment>
<feature type="compositionally biased region" description="Basic and acidic residues" evidence="10">
    <location>
        <begin position="224"/>
        <end position="235"/>
    </location>
</feature>
<keyword evidence="8" id="KW-0539">Nucleus</keyword>
<gene>
    <name evidence="11" type="ORF">TWF696_001946</name>
</gene>
<accession>A0AAV9U8K1</accession>
<evidence type="ECO:0000256" key="8">
    <source>
        <dbReference type="ARBA" id="ARBA00023242"/>
    </source>
</evidence>
<keyword evidence="12" id="KW-1185">Reference proteome</keyword>
<dbReference type="InterPro" id="IPR019410">
    <property type="entry name" value="Methyltransf_16"/>
</dbReference>
<comment type="similarity">
    <text evidence="9">Belongs to the methyltransferase superfamily. METTL18 family.</text>
</comment>
<evidence type="ECO:0000256" key="3">
    <source>
        <dbReference type="ARBA" id="ARBA00012533"/>
    </source>
</evidence>
<dbReference type="GO" id="GO:0005634">
    <property type="term" value="C:nucleus"/>
    <property type="evidence" value="ECO:0007669"/>
    <property type="project" value="UniProtKB-SubCell"/>
</dbReference>
<dbReference type="GO" id="GO:0018064">
    <property type="term" value="F:protein-L-histidine N-tele-methyltransferase activity"/>
    <property type="evidence" value="ECO:0007669"/>
    <property type="project" value="UniProtKB-EC"/>
</dbReference>
<feature type="region of interest" description="Disordered" evidence="10">
    <location>
        <begin position="212"/>
        <end position="239"/>
    </location>
</feature>
<reference evidence="11 12" key="1">
    <citation type="submission" date="2019-10" db="EMBL/GenBank/DDBJ databases">
        <authorList>
            <person name="Palmer J.M."/>
        </authorList>
    </citation>
    <scope>NUCLEOTIDE SEQUENCE [LARGE SCALE GENOMIC DNA]</scope>
    <source>
        <strain evidence="11 12">TWF696</strain>
    </source>
</reference>
<dbReference type="PANTHER" id="PTHR14614">
    <property type="entry name" value="HEPATOCELLULAR CARCINOMA-ASSOCIATED ANTIGEN"/>
    <property type="match status" value="1"/>
</dbReference>
<dbReference type="AlphaFoldDB" id="A0AAV9U8K1"/>
<organism evidence="11 12">
    <name type="scientific">Orbilia brochopaga</name>
    <dbReference type="NCBI Taxonomy" id="3140254"/>
    <lineage>
        <taxon>Eukaryota</taxon>
        <taxon>Fungi</taxon>
        <taxon>Dikarya</taxon>
        <taxon>Ascomycota</taxon>
        <taxon>Pezizomycotina</taxon>
        <taxon>Orbiliomycetes</taxon>
        <taxon>Orbiliales</taxon>
        <taxon>Orbiliaceae</taxon>
        <taxon>Orbilia</taxon>
    </lineage>
</organism>
<protein>
    <recommendedName>
        <fullName evidence="3">protein-histidine N-methyltransferase</fullName>
        <ecNumber evidence="3">2.1.1.85</ecNumber>
    </recommendedName>
</protein>
<evidence type="ECO:0000256" key="4">
    <source>
        <dbReference type="ARBA" id="ARBA00022490"/>
    </source>
</evidence>
<keyword evidence="4" id="KW-0963">Cytoplasm</keyword>
<evidence type="ECO:0000313" key="12">
    <source>
        <dbReference type="Proteomes" id="UP001375240"/>
    </source>
</evidence>
<dbReference type="Gene3D" id="3.40.50.150">
    <property type="entry name" value="Vaccinia Virus protein VP39"/>
    <property type="match status" value="1"/>
</dbReference>
<evidence type="ECO:0000256" key="6">
    <source>
        <dbReference type="ARBA" id="ARBA00022679"/>
    </source>
</evidence>
<proteinExistence type="inferred from homology"/>